<keyword evidence="1" id="KW-0812">Transmembrane</keyword>
<organism evidence="3">
    <name type="scientific">marine metagenome</name>
    <dbReference type="NCBI Taxonomy" id="408172"/>
    <lineage>
        <taxon>unclassified sequences</taxon>
        <taxon>metagenomes</taxon>
        <taxon>ecological metagenomes</taxon>
    </lineage>
</organism>
<keyword evidence="1" id="KW-0472">Membrane</keyword>
<dbReference type="SUPFAM" id="SSF49879">
    <property type="entry name" value="SMAD/FHA domain"/>
    <property type="match status" value="1"/>
</dbReference>
<dbReference type="Gene3D" id="2.60.200.20">
    <property type="match status" value="1"/>
</dbReference>
<evidence type="ECO:0000256" key="1">
    <source>
        <dbReference type="SAM" id="Phobius"/>
    </source>
</evidence>
<keyword evidence="1" id="KW-1133">Transmembrane helix</keyword>
<dbReference type="CDD" id="cd00060">
    <property type="entry name" value="FHA"/>
    <property type="match status" value="1"/>
</dbReference>
<accession>A0A382PED0</accession>
<gene>
    <name evidence="3" type="ORF">METZ01_LOCUS324061</name>
</gene>
<feature type="transmembrane region" description="Helical" evidence="1">
    <location>
        <begin position="117"/>
        <end position="138"/>
    </location>
</feature>
<sequence length="139" mass="14912">YRRGTKAFLKIRLERVDGTAAGDPIEARRFPFTLGQAKSCDLQIVAKGVWDTHLILDNAGEKGITATPCSDALIIINGVSQGKIVRLKHGDLVGLGAAKLRFWLAPLGQADRSASEALIWVALLLLGLGQVAAIAWLLK</sequence>
<evidence type="ECO:0000259" key="2">
    <source>
        <dbReference type="Pfam" id="PF00498"/>
    </source>
</evidence>
<feature type="domain" description="FHA" evidence="2">
    <location>
        <begin position="33"/>
        <end position="96"/>
    </location>
</feature>
<dbReference type="Pfam" id="PF00498">
    <property type="entry name" value="FHA"/>
    <property type="match status" value="1"/>
</dbReference>
<name>A0A382PED0_9ZZZZ</name>
<dbReference type="AlphaFoldDB" id="A0A382PED0"/>
<dbReference type="InterPro" id="IPR008984">
    <property type="entry name" value="SMAD_FHA_dom_sf"/>
</dbReference>
<dbReference type="InterPro" id="IPR000253">
    <property type="entry name" value="FHA_dom"/>
</dbReference>
<dbReference type="EMBL" id="UINC01106497">
    <property type="protein sequence ID" value="SVC71207.1"/>
    <property type="molecule type" value="Genomic_DNA"/>
</dbReference>
<reference evidence="3" key="1">
    <citation type="submission" date="2018-05" db="EMBL/GenBank/DDBJ databases">
        <authorList>
            <person name="Lanie J.A."/>
            <person name="Ng W.-L."/>
            <person name="Kazmierczak K.M."/>
            <person name="Andrzejewski T.M."/>
            <person name="Davidsen T.M."/>
            <person name="Wayne K.J."/>
            <person name="Tettelin H."/>
            <person name="Glass J.I."/>
            <person name="Rusch D."/>
            <person name="Podicherti R."/>
            <person name="Tsui H.-C.T."/>
            <person name="Winkler M.E."/>
        </authorList>
    </citation>
    <scope>NUCLEOTIDE SEQUENCE</scope>
</reference>
<proteinExistence type="predicted"/>
<feature type="non-terminal residue" evidence="3">
    <location>
        <position position="1"/>
    </location>
</feature>
<evidence type="ECO:0000313" key="3">
    <source>
        <dbReference type="EMBL" id="SVC71207.1"/>
    </source>
</evidence>
<protein>
    <recommendedName>
        <fullName evidence="2">FHA domain-containing protein</fullName>
    </recommendedName>
</protein>